<dbReference type="PANTHER" id="PTHR24113">
    <property type="entry name" value="RAN GTPASE-ACTIVATING PROTEIN 1"/>
    <property type="match status" value="1"/>
</dbReference>
<reference evidence="6" key="1">
    <citation type="journal article" date="2023" name="Insect Mol. Biol.">
        <title>Genome sequencing provides insights into the evolution of gene families encoding plant cell wall-degrading enzymes in longhorned beetles.</title>
        <authorList>
            <person name="Shin N.R."/>
            <person name="Okamura Y."/>
            <person name="Kirsch R."/>
            <person name="Pauchet Y."/>
        </authorList>
    </citation>
    <scope>NUCLEOTIDE SEQUENCE</scope>
    <source>
        <strain evidence="6">RBIC_L_NR</strain>
    </source>
</reference>
<accession>A0AAV8WMM8</accession>
<dbReference type="GO" id="GO:0031267">
    <property type="term" value="F:small GTPase binding"/>
    <property type="evidence" value="ECO:0007669"/>
    <property type="project" value="TreeGrafter"/>
</dbReference>
<evidence type="ECO:0000256" key="2">
    <source>
        <dbReference type="ARBA" id="ARBA00022614"/>
    </source>
</evidence>
<proteinExistence type="predicted"/>
<sequence>MIGTLEEIAMPQNGIYHVGISALSEAFTYNRNLQILNLNDNTIGPKGAEAIAKALPNLQNLKEINFGDCLLKTKGSILLANGLKNAHVNLRELILGFNEIKKEGALQLAGAMANKVSLVNVALDGNQLGQEGKEELKRKFREIGKFNVLGSLEEDESDDDEEEEDESEGSDEENEESQEEDGVEITEIISSPNDTVTIQEFLATPSAQNFMALGGNRTDILIKEAKKNGDISIDNFIPVLMKVASLSNNTDSEVAETSLKCTELLFKDLFIWSQLTDKTSVVNNTILVNLGLIKSEDKKYKPTWNFESCLHALNNIITKNYVPESTKDTLKVFMQRQV</sequence>
<dbReference type="GO" id="GO:0005634">
    <property type="term" value="C:nucleus"/>
    <property type="evidence" value="ECO:0007669"/>
    <property type="project" value="TreeGrafter"/>
</dbReference>
<dbReference type="Gene3D" id="3.80.10.10">
    <property type="entry name" value="Ribonuclease Inhibitor"/>
    <property type="match status" value="1"/>
</dbReference>
<evidence type="ECO:0000259" key="5">
    <source>
        <dbReference type="Pfam" id="PF07834"/>
    </source>
</evidence>
<evidence type="ECO:0000256" key="1">
    <source>
        <dbReference type="ARBA" id="ARBA00022468"/>
    </source>
</evidence>
<dbReference type="SUPFAM" id="SSF69099">
    <property type="entry name" value="Ran-GTPase activating protein 1 (RanGAP1), C-terminal domain"/>
    <property type="match status" value="1"/>
</dbReference>
<evidence type="ECO:0000256" key="4">
    <source>
        <dbReference type="SAM" id="MobiDB-lite"/>
    </source>
</evidence>
<dbReference type="Pfam" id="PF13516">
    <property type="entry name" value="LRR_6"/>
    <property type="match status" value="2"/>
</dbReference>
<keyword evidence="2" id="KW-0433">Leucine-rich repeat</keyword>
<dbReference type="EMBL" id="JANEYF010005547">
    <property type="protein sequence ID" value="KAJ8927709.1"/>
    <property type="molecule type" value="Genomic_DNA"/>
</dbReference>
<name>A0AAV8WMM8_9CUCU</name>
<evidence type="ECO:0000256" key="3">
    <source>
        <dbReference type="ARBA" id="ARBA00022737"/>
    </source>
</evidence>
<feature type="compositionally biased region" description="Acidic residues" evidence="4">
    <location>
        <begin position="152"/>
        <end position="183"/>
    </location>
</feature>
<dbReference type="SUPFAM" id="SSF52047">
    <property type="entry name" value="RNI-like"/>
    <property type="match status" value="1"/>
</dbReference>
<dbReference type="InterPro" id="IPR032675">
    <property type="entry name" value="LRR_dom_sf"/>
</dbReference>
<dbReference type="InterPro" id="IPR001611">
    <property type="entry name" value="Leu-rich_rpt"/>
</dbReference>
<dbReference type="GO" id="GO:0048471">
    <property type="term" value="C:perinuclear region of cytoplasm"/>
    <property type="evidence" value="ECO:0007669"/>
    <property type="project" value="TreeGrafter"/>
</dbReference>
<feature type="region of interest" description="Disordered" evidence="4">
    <location>
        <begin position="151"/>
        <end position="183"/>
    </location>
</feature>
<feature type="domain" description="Ran-GTPase activating protein 1 C-terminal" evidence="5">
    <location>
        <begin position="172"/>
        <end position="336"/>
    </location>
</feature>
<dbReference type="PANTHER" id="PTHR24113:SF12">
    <property type="entry name" value="RAN GTPASE-ACTIVATING PROTEIN 1"/>
    <property type="match status" value="1"/>
</dbReference>
<organism evidence="6 7">
    <name type="scientific">Rhamnusium bicolor</name>
    <dbReference type="NCBI Taxonomy" id="1586634"/>
    <lineage>
        <taxon>Eukaryota</taxon>
        <taxon>Metazoa</taxon>
        <taxon>Ecdysozoa</taxon>
        <taxon>Arthropoda</taxon>
        <taxon>Hexapoda</taxon>
        <taxon>Insecta</taxon>
        <taxon>Pterygota</taxon>
        <taxon>Neoptera</taxon>
        <taxon>Endopterygota</taxon>
        <taxon>Coleoptera</taxon>
        <taxon>Polyphaga</taxon>
        <taxon>Cucujiformia</taxon>
        <taxon>Chrysomeloidea</taxon>
        <taxon>Cerambycidae</taxon>
        <taxon>Lepturinae</taxon>
        <taxon>Rhagiini</taxon>
        <taxon>Rhamnusium</taxon>
    </lineage>
</organism>
<gene>
    <name evidence="6" type="ORF">NQ314_019797</name>
</gene>
<evidence type="ECO:0000313" key="6">
    <source>
        <dbReference type="EMBL" id="KAJ8927709.1"/>
    </source>
</evidence>
<dbReference type="InterPro" id="IPR009109">
    <property type="entry name" value="Ran_GTPase_activating_1_C"/>
</dbReference>
<evidence type="ECO:0000313" key="7">
    <source>
        <dbReference type="Proteomes" id="UP001162156"/>
    </source>
</evidence>
<dbReference type="GO" id="GO:0007165">
    <property type="term" value="P:signal transduction"/>
    <property type="evidence" value="ECO:0007669"/>
    <property type="project" value="InterPro"/>
</dbReference>
<dbReference type="AlphaFoldDB" id="A0AAV8WMM8"/>
<dbReference type="GO" id="GO:0005096">
    <property type="term" value="F:GTPase activator activity"/>
    <property type="evidence" value="ECO:0007669"/>
    <property type="project" value="UniProtKB-KW"/>
</dbReference>
<dbReference type="GO" id="GO:0006913">
    <property type="term" value="P:nucleocytoplasmic transport"/>
    <property type="evidence" value="ECO:0007669"/>
    <property type="project" value="TreeGrafter"/>
</dbReference>
<protein>
    <recommendedName>
        <fullName evidence="5">Ran-GTPase activating protein 1 C-terminal domain-containing protein</fullName>
    </recommendedName>
</protein>
<keyword evidence="7" id="KW-1185">Reference proteome</keyword>
<dbReference type="Pfam" id="PF07834">
    <property type="entry name" value="RanGAP1_C"/>
    <property type="match status" value="1"/>
</dbReference>
<keyword evidence="1" id="KW-0343">GTPase activation</keyword>
<dbReference type="InterPro" id="IPR027038">
    <property type="entry name" value="RanGap"/>
</dbReference>
<dbReference type="SMART" id="SM00368">
    <property type="entry name" value="LRR_RI"/>
    <property type="match status" value="4"/>
</dbReference>
<keyword evidence="3" id="KW-0677">Repeat</keyword>
<dbReference type="InterPro" id="IPR036720">
    <property type="entry name" value="RanGAP1_C_sf"/>
</dbReference>
<dbReference type="GO" id="GO:0005829">
    <property type="term" value="C:cytosol"/>
    <property type="evidence" value="ECO:0007669"/>
    <property type="project" value="TreeGrafter"/>
</dbReference>
<comment type="caution">
    <text evidence="6">The sequence shown here is derived from an EMBL/GenBank/DDBJ whole genome shotgun (WGS) entry which is preliminary data.</text>
</comment>
<dbReference type="Proteomes" id="UP001162156">
    <property type="component" value="Unassembled WGS sequence"/>
</dbReference>
<dbReference type="Gene3D" id="1.25.40.200">
    <property type="entry name" value="Ran-GTPase activating protein 1, C-terminal domain"/>
    <property type="match status" value="1"/>
</dbReference>